<feature type="transmembrane region" description="Helical" evidence="9">
    <location>
        <begin position="12"/>
        <end position="34"/>
    </location>
</feature>
<evidence type="ECO:0000313" key="12">
    <source>
        <dbReference type="Proteomes" id="UP000076490"/>
    </source>
</evidence>
<comment type="subcellular location">
    <subcellularLocation>
        <location evidence="1">Cell inner membrane</location>
        <topology evidence="1">Multi-pass membrane protein</topology>
    </subcellularLocation>
</comment>
<dbReference type="Pfam" id="PF04290">
    <property type="entry name" value="DctQ"/>
    <property type="match status" value="1"/>
</dbReference>
<organism evidence="11 12">
    <name type="scientific">Bhargavaea cecembensis</name>
    <dbReference type="NCBI Taxonomy" id="394098"/>
    <lineage>
        <taxon>Bacteria</taxon>
        <taxon>Bacillati</taxon>
        <taxon>Bacillota</taxon>
        <taxon>Bacilli</taxon>
        <taxon>Bacillales</taxon>
        <taxon>Caryophanaceae</taxon>
        <taxon>Bhargavaea</taxon>
    </lineage>
</organism>
<dbReference type="GO" id="GO:0015740">
    <property type="term" value="P:C4-dicarboxylate transport"/>
    <property type="evidence" value="ECO:0007669"/>
    <property type="project" value="TreeGrafter"/>
</dbReference>
<keyword evidence="7 9" id="KW-0472">Membrane</keyword>
<evidence type="ECO:0000256" key="9">
    <source>
        <dbReference type="SAM" id="Phobius"/>
    </source>
</evidence>
<dbReference type="AlphaFoldDB" id="A0A163FK02"/>
<name>A0A163FK02_9BACL</name>
<feature type="transmembrane region" description="Helical" evidence="9">
    <location>
        <begin position="83"/>
        <end position="104"/>
    </location>
</feature>
<dbReference type="GO" id="GO:0005886">
    <property type="term" value="C:plasma membrane"/>
    <property type="evidence" value="ECO:0007669"/>
    <property type="project" value="UniProtKB-SubCell"/>
</dbReference>
<dbReference type="RefSeq" id="WP_063180763.1">
    <property type="nucleotide sequence ID" value="NZ_LQNT01000009.1"/>
</dbReference>
<dbReference type="InterPro" id="IPR007387">
    <property type="entry name" value="TRAP_DctQ"/>
</dbReference>
<proteinExistence type="inferred from homology"/>
<evidence type="ECO:0000256" key="3">
    <source>
        <dbReference type="ARBA" id="ARBA00022475"/>
    </source>
</evidence>
<dbReference type="OrthoDB" id="9815614at2"/>
<evidence type="ECO:0000256" key="8">
    <source>
        <dbReference type="ARBA" id="ARBA00038436"/>
    </source>
</evidence>
<keyword evidence="3" id="KW-1003">Cell membrane</keyword>
<feature type="domain" description="Tripartite ATP-independent periplasmic transporters DctQ component" evidence="10">
    <location>
        <begin position="20"/>
        <end position="151"/>
    </location>
</feature>
<dbReference type="PANTHER" id="PTHR35011">
    <property type="entry name" value="2,3-DIKETO-L-GULONATE TRAP TRANSPORTER SMALL PERMEASE PROTEIN YIAM"/>
    <property type="match status" value="1"/>
</dbReference>
<dbReference type="Proteomes" id="UP000076490">
    <property type="component" value="Unassembled WGS sequence"/>
</dbReference>
<sequence length="164" mass="18848">MAKKLARFEEIILVSTLVLMVLLIFSQVVGRYLFQSAPSWTEELARYIHIFQVWIGASYAVKLRQHIRVEAFITRLSGTPRKILETISTLIWFLLALFLAVMGTKLVMMSIEFGQVSPAMQLPIWIPFLAIPLGSAGMVFRLAQRFIEIWRGDYEDPPIEETMI</sequence>
<evidence type="ECO:0000256" key="5">
    <source>
        <dbReference type="ARBA" id="ARBA00022692"/>
    </source>
</evidence>
<evidence type="ECO:0000256" key="2">
    <source>
        <dbReference type="ARBA" id="ARBA00022448"/>
    </source>
</evidence>
<evidence type="ECO:0000256" key="4">
    <source>
        <dbReference type="ARBA" id="ARBA00022519"/>
    </source>
</evidence>
<feature type="transmembrane region" description="Helical" evidence="9">
    <location>
        <begin position="124"/>
        <end position="143"/>
    </location>
</feature>
<dbReference type="GO" id="GO:0022857">
    <property type="term" value="F:transmembrane transporter activity"/>
    <property type="evidence" value="ECO:0007669"/>
    <property type="project" value="TreeGrafter"/>
</dbReference>
<keyword evidence="5 9" id="KW-0812">Transmembrane</keyword>
<evidence type="ECO:0000259" key="10">
    <source>
        <dbReference type="Pfam" id="PF04290"/>
    </source>
</evidence>
<protein>
    <submittedName>
        <fullName evidence="11">C4-dicarboxylate ABC transporter permease</fullName>
    </submittedName>
</protein>
<evidence type="ECO:0000313" key="11">
    <source>
        <dbReference type="EMBL" id="KZE38836.1"/>
    </source>
</evidence>
<gene>
    <name evidence="11" type="ORF">AV656_08005</name>
</gene>
<comment type="similarity">
    <text evidence="8">Belongs to the TRAP transporter small permease family.</text>
</comment>
<dbReference type="EMBL" id="LQNT01000009">
    <property type="protein sequence ID" value="KZE38836.1"/>
    <property type="molecule type" value="Genomic_DNA"/>
</dbReference>
<dbReference type="PANTHER" id="PTHR35011:SF2">
    <property type="entry name" value="2,3-DIKETO-L-GULONATE TRAP TRANSPORTER SMALL PERMEASE PROTEIN YIAM"/>
    <property type="match status" value="1"/>
</dbReference>
<evidence type="ECO:0000256" key="1">
    <source>
        <dbReference type="ARBA" id="ARBA00004429"/>
    </source>
</evidence>
<evidence type="ECO:0000256" key="7">
    <source>
        <dbReference type="ARBA" id="ARBA00023136"/>
    </source>
</evidence>
<keyword evidence="6 9" id="KW-1133">Transmembrane helix</keyword>
<comment type="caution">
    <text evidence="11">The sequence shown here is derived from an EMBL/GenBank/DDBJ whole genome shotgun (WGS) entry which is preliminary data.</text>
</comment>
<dbReference type="InterPro" id="IPR055348">
    <property type="entry name" value="DctQ"/>
</dbReference>
<evidence type="ECO:0000256" key="6">
    <source>
        <dbReference type="ARBA" id="ARBA00022989"/>
    </source>
</evidence>
<reference evidence="11 12" key="1">
    <citation type="submission" date="2016-01" db="EMBL/GenBank/DDBJ databases">
        <title>Whole genome sequencing of Bhargavaea cecembensis T14.</title>
        <authorList>
            <person name="Hong K.W."/>
        </authorList>
    </citation>
    <scope>NUCLEOTIDE SEQUENCE [LARGE SCALE GENOMIC DNA]</scope>
    <source>
        <strain evidence="11 12">T14</strain>
    </source>
</reference>
<keyword evidence="4" id="KW-0997">Cell inner membrane</keyword>
<feature type="transmembrane region" description="Helical" evidence="9">
    <location>
        <begin position="46"/>
        <end position="63"/>
    </location>
</feature>
<accession>A0A163FK02</accession>
<keyword evidence="2" id="KW-0813">Transport</keyword>